<dbReference type="Proteomes" id="UP001189429">
    <property type="component" value="Unassembled WGS sequence"/>
</dbReference>
<keyword evidence="3" id="KW-1185">Reference proteome</keyword>
<feature type="non-terminal residue" evidence="2">
    <location>
        <position position="1281"/>
    </location>
</feature>
<proteinExistence type="predicted"/>
<dbReference type="EMBL" id="CAUYUJ010001117">
    <property type="protein sequence ID" value="CAK0794314.1"/>
    <property type="molecule type" value="Genomic_DNA"/>
</dbReference>
<protein>
    <submittedName>
        <fullName evidence="2">Uncharacterized protein</fullName>
    </submittedName>
</protein>
<feature type="region of interest" description="Disordered" evidence="1">
    <location>
        <begin position="118"/>
        <end position="140"/>
    </location>
</feature>
<feature type="region of interest" description="Disordered" evidence="1">
    <location>
        <begin position="1"/>
        <end position="42"/>
    </location>
</feature>
<feature type="compositionally biased region" description="Gly residues" evidence="1">
    <location>
        <begin position="1"/>
        <end position="11"/>
    </location>
</feature>
<evidence type="ECO:0000313" key="2">
    <source>
        <dbReference type="EMBL" id="CAK0794314.1"/>
    </source>
</evidence>
<accession>A0ABN9PRD5</accession>
<name>A0ABN9PRD5_9DINO</name>
<reference evidence="2" key="1">
    <citation type="submission" date="2023-10" db="EMBL/GenBank/DDBJ databases">
        <authorList>
            <person name="Chen Y."/>
            <person name="Shah S."/>
            <person name="Dougan E. K."/>
            <person name="Thang M."/>
            <person name="Chan C."/>
        </authorList>
    </citation>
    <scope>NUCLEOTIDE SEQUENCE [LARGE SCALE GENOMIC DNA]</scope>
</reference>
<sequence>MPPKARGGGKGSAEPEGQQGDGEDGKDKKGEEEEEEELFIGDSVRISSSMQEVKKALEKLSMQWDSSMISFLGKLAVVRGVKFQNDSENVPRQLCALAVKEGPETELPAACLVIVEDEDSDKESVDKGSEDEEEEEDEDRVAVPIQVNMRVEDTKRKKKKKVHVGIVTNLFDDEGNGEEANVKYEDGRTKKVSLDRLRPLEKVTKDATGFSGDTRFNDFRFTKNCIPTGIEVVGDGAEFLKSRGGQTHLNLKKNTYLKVALKGLRHEKLKPNEEIPRYTLTVEFRINDSHRRLTDVPWSLFQASFPDPHATDELTVQSEDRPYRRKWKVLTKENKCVITAESDPASRELGKLVEGSVVTEDGLAPRRLPSGEKRLRVRYKAADIVQEEEKQGLEAEEYIVELEAGYFGNDHGHAPTSVMICSNKVVRTIGFCPGSAGGKATVNNAPGIDMGWTPRDRTMHTMKVTMRKSGWHTFQISDGDNPQKTWSKDFKVLGWLEEKAFVQIMDPDDEDIKIGEEHQYHNSGLHKIRLFRKGNLTKVSDKNDPRGWVTLKKTDFSPVEDAAESKHSRGPQCFLKAGAPEHTQKSHRPLHSERWHTVTLTADTTDGHAQLYLDGVSCMEEDVDIGLGDPDMMQIGDIFGPVMGPVQGPDKLDKGTGGEGFSREPQKSSYGVPQGGFLLFASTTARGMPGGVLLRRLTFHNQILPVAKVEEAYLNSRYQRPPKPVPTVLTLTPLIKKGAPPLWQHGSFLCEFMDCFMHGVSGQLTHFLKVFCICAEGAAQSLKESSSALSWTEDEGTALGGVIDLFKRSEPLFRKWQPLWSAGTEDMHTIPPLAASYIKRLQTARQRVAAEGGSLLIPLGVKSIDDTQTPLSQFAVLLLEKPRPDAYRITVINSGSPGIEHHACSSAHPPKLKYQAALSFDNISPTRAEDDGLWAALVLSTATPEMSAWWKQPPMLYDKFLPWLIGYPLEHYLSSSVYGDGTGRLSQPSEAAHELRSPQYGGTGEWRALTFALRFLLRDRGLSLAKAKLVKWQFRHQMLKFASKDLVPAKALSASERIMMGLATKQLALSAVKLSGRLAEQSAARRLMIMAKDLVEKVEVAVKGKPRANQIWNDPLVQPVLNLEQTEGDDDVPASAWGLHPFWDRLLRHDVNPGAATGVPLLKSINLLQIPARVADFEEAHQTLRTCEELCAKLFFIGQERCKFSTFLCVALLQHVFMEVIPVPLGPLTQRPPLSLRDPVWAPEGPDAVHPQMTRSGQLDILLTLHRLCMQFVAAASSIQA</sequence>
<gene>
    <name evidence="2" type="ORF">PCOR1329_LOCUS4364</name>
</gene>
<organism evidence="2 3">
    <name type="scientific">Prorocentrum cordatum</name>
    <dbReference type="NCBI Taxonomy" id="2364126"/>
    <lineage>
        <taxon>Eukaryota</taxon>
        <taxon>Sar</taxon>
        <taxon>Alveolata</taxon>
        <taxon>Dinophyceae</taxon>
        <taxon>Prorocentrales</taxon>
        <taxon>Prorocentraceae</taxon>
        <taxon>Prorocentrum</taxon>
    </lineage>
</organism>
<feature type="compositionally biased region" description="Acidic residues" evidence="1">
    <location>
        <begin position="129"/>
        <end position="139"/>
    </location>
</feature>
<evidence type="ECO:0000256" key="1">
    <source>
        <dbReference type="SAM" id="MobiDB-lite"/>
    </source>
</evidence>
<comment type="caution">
    <text evidence="2">The sequence shown here is derived from an EMBL/GenBank/DDBJ whole genome shotgun (WGS) entry which is preliminary data.</text>
</comment>
<evidence type="ECO:0000313" key="3">
    <source>
        <dbReference type="Proteomes" id="UP001189429"/>
    </source>
</evidence>